<feature type="domain" description="FAD-binding FR-type" evidence="2">
    <location>
        <begin position="110"/>
        <end position="234"/>
    </location>
</feature>
<organism evidence="3 4">
    <name type="scientific">Rhizobium tumorigenes</name>
    <dbReference type="NCBI Taxonomy" id="2041385"/>
    <lineage>
        <taxon>Bacteria</taxon>
        <taxon>Pseudomonadati</taxon>
        <taxon>Pseudomonadota</taxon>
        <taxon>Alphaproteobacteria</taxon>
        <taxon>Hyphomicrobiales</taxon>
        <taxon>Rhizobiaceae</taxon>
        <taxon>Rhizobium/Agrobacterium group</taxon>
        <taxon>Rhizobium</taxon>
    </lineage>
</organism>
<dbReference type="Pfam" id="PF08021">
    <property type="entry name" value="FAD_binding_9"/>
    <property type="match status" value="1"/>
</dbReference>
<evidence type="ECO:0000259" key="2">
    <source>
        <dbReference type="PROSITE" id="PS51384"/>
    </source>
</evidence>
<dbReference type="InterPro" id="IPR039261">
    <property type="entry name" value="FNR_nucleotide-bd"/>
</dbReference>
<dbReference type="Proteomes" id="UP000249499">
    <property type="component" value="Plasmid pRt1078"/>
</dbReference>
<dbReference type="CDD" id="cd06193">
    <property type="entry name" value="siderophore_interacting"/>
    <property type="match status" value="1"/>
</dbReference>
<accession>A0AAF1KJH8</accession>
<protein>
    <submittedName>
        <fullName evidence="3">Siderophore-interacting protein</fullName>
    </submittedName>
</protein>
<geneLocation type="plasmid" evidence="3 4">
    <name>pRt1078</name>
</geneLocation>
<evidence type="ECO:0000313" key="3">
    <source>
        <dbReference type="EMBL" id="WFR97536.1"/>
    </source>
</evidence>
<dbReference type="InterPro" id="IPR013113">
    <property type="entry name" value="SIP_FAD-bd"/>
</dbReference>
<sequence>MLPTSLKTYRATAVVRFPGIDAYVDPILESIATHDMVVEAAAGIHHFRSSFGHATLEVLEDGFRLTAEAPDAGGLNRVKHALVGPIGFIAARETMDILWEGDHAEPALPDDLRILQVTSIEDIAPRLRRMTFRGENLERYDRSDQLHCRLIFQPRGISEPLWPMLDHRGHVVWPDAGAVPTRVYTIRHIHAARREIAVDFALHSNPGPATQWAMDARQGDVVGILGPAAHGPKDAGFYVLIADETGLPGVARIVETLPATATGLAFIEVDSDADELPMRYPEGMSIVWLHRNGAGPGTTTLLQDALRRVEWPDNADRTFVWGGCEHKAFSAIHRYLKTEVGLPRDRFLLYSHWHRSLSEEEIIAIGGKAYLPE</sequence>
<dbReference type="EMBL" id="CP117256">
    <property type="protein sequence ID" value="WFR97536.1"/>
    <property type="molecule type" value="Genomic_DNA"/>
</dbReference>
<dbReference type="Gene3D" id="3.40.50.80">
    <property type="entry name" value="Nucleotide-binding domain of ferredoxin-NADP reductase (FNR) module"/>
    <property type="match status" value="1"/>
</dbReference>
<dbReference type="SUPFAM" id="SSF63380">
    <property type="entry name" value="Riboflavin synthase domain-like"/>
    <property type="match status" value="1"/>
</dbReference>
<proteinExistence type="inferred from homology"/>
<dbReference type="InterPro" id="IPR007037">
    <property type="entry name" value="SIP_rossman_dom"/>
</dbReference>
<dbReference type="InterPro" id="IPR039374">
    <property type="entry name" value="SIP_fam"/>
</dbReference>
<keyword evidence="4" id="KW-1185">Reference proteome</keyword>
<keyword evidence="3" id="KW-0614">Plasmid</keyword>
<dbReference type="GO" id="GO:0016491">
    <property type="term" value="F:oxidoreductase activity"/>
    <property type="evidence" value="ECO:0007669"/>
    <property type="project" value="InterPro"/>
</dbReference>
<dbReference type="InterPro" id="IPR017938">
    <property type="entry name" value="Riboflavin_synthase-like_b-brl"/>
</dbReference>
<dbReference type="PROSITE" id="PS51384">
    <property type="entry name" value="FAD_FR"/>
    <property type="match status" value="1"/>
</dbReference>
<reference evidence="3 4" key="1">
    <citation type="journal article" date="2018" name="Sci. Rep.">
        <title>Rhizobium tumorigenes sp. nov., a novel plant tumorigenic bacterium isolated from cane gall tumors on thornless blackberry.</title>
        <authorList>
            <person name="Kuzmanovi N."/>
            <person name="Smalla K."/>
            <person name="Gronow S."/>
            <person name="PuBawska J."/>
        </authorList>
    </citation>
    <scope>NUCLEOTIDE SEQUENCE [LARGE SCALE GENOMIC DNA]</scope>
    <source>
        <strain evidence="3 4">1078</strain>
    </source>
</reference>
<evidence type="ECO:0000313" key="4">
    <source>
        <dbReference type="Proteomes" id="UP000249499"/>
    </source>
</evidence>
<evidence type="ECO:0000256" key="1">
    <source>
        <dbReference type="ARBA" id="ARBA00035644"/>
    </source>
</evidence>
<dbReference type="PANTHER" id="PTHR30157">
    <property type="entry name" value="FERRIC REDUCTASE, NADPH-DEPENDENT"/>
    <property type="match status" value="1"/>
</dbReference>
<reference evidence="4" key="2">
    <citation type="journal article" date="2023" name="MicrobiologyOpen">
        <title>Genomics of the tumorigenes clade of the family Rhizobiaceae and description of Rhizobium rhododendri sp. nov.</title>
        <authorList>
            <person name="Kuzmanovic N."/>
            <person name="diCenzo G.C."/>
            <person name="Bunk B."/>
            <person name="Sproeer C."/>
            <person name="Fruehling A."/>
            <person name="Neumann-Schaal M."/>
            <person name="Overmann J."/>
            <person name="Smalla K."/>
        </authorList>
    </citation>
    <scope>NUCLEOTIDE SEQUENCE [LARGE SCALE GENOMIC DNA]</scope>
    <source>
        <strain evidence="4">1078</strain>
        <plasmid evidence="4">pRt1078</plasmid>
    </source>
</reference>
<dbReference type="KEGG" id="rtu:PR017_20170"/>
<dbReference type="PANTHER" id="PTHR30157:SF0">
    <property type="entry name" value="NADPH-DEPENDENT FERRIC-CHELATE REDUCTASE"/>
    <property type="match status" value="1"/>
</dbReference>
<name>A0AAF1KJH8_9HYPH</name>
<dbReference type="Gene3D" id="2.40.30.10">
    <property type="entry name" value="Translation factors"/>
    <property type="match status" value="1"/>
</dbReference>
<gene>
    <name evidence="3" type="ORF">PR017_20170</name>
</gene>
<dbReference type="InterPro" id="IPR017927">
    <property type="entry name" value="FAD-bd_FR_type"/>
</dbReference>
<dbReference type="Pfam" id="PF04954">
    <property type="entry name" value="SIP"/>
    <property type="match status" value="1"/>
</dbReference>
<comment type="similarity">
    <text evidence="1">Belongs to the SIP oxidoreductase family.</text>
</comment>
<dbReference type="AlphaFoldDB" id="A0AAF1KJH8"/>